<reference evidence="1" key="1">
    <citation type="submission" date="2018-05" db="EMBL/GenBank/DDBJ databases">
        <authorList>
            <person name="Lanie J.A."/>
            <person name="Ng W.-L."/>
            <person name="Kazmierczak K.M."/>
            <person name="Andrzejewski T.M."/>
            <person name="Davidsen T.M."/>
            <person name="Wayne K.J."/>
            <person name="Tettelin H."/>
            <person name="Glass J.I."/>
            <person name="Rusch D."/>
            <person name="Podicherti R."/>
            <person name="Tsui H.-C.T."/>
            <person name="Winkler M.E."/>
        </authorList>
    </citation>
    <scope>NUCLEOTIDE SEQUENCE</scope>
</reference>
<protein>
    <submittedName>
        <fullName evidence="1">Uncharacterized protein</fullName>
    </submittedName>
</protein>
<feature type="non-terminal residue" evidence="1">
    <location>
        <position position="164"/>
    </location>
</feature>
<gene>
    <name evidence="1" type="ORF">METZ01_LOCUS305435</name>
</gene>
<accession>A0A382MZ38</accession>
<name>A0A382MZ38_9ZZZZ</name>
<dbReference type="EMBL" id="UINC01096030">
    <property type="protein sequence ID" value="SVC52581.1"/>
    <property type="molecule type" value="Genomic_DNA"/>
</dbReference>
<evidence type="ECO:0000313" key="1">
    <source>
        <dbReference type="EMBL" id="SVC52581.1"/>
    </source>
</evidence>
<sequence>MLLASYTHRVDRGSFASVIALLMVLSMLAASTPTDHEFELLADEPLRKEQLGGGGSLEDQCGSITFEDMFVYTRAEFVIQVNADWQSANVQAIAWVNWTLSDDLRGSMDEFMAEIDPNDGGDGWVSTDEREIFRALASECIEHTLTRIGIRDGDYHRGGQGVSW</sequence>
<organism evidence="1">
    <name type="scientific">marine metagenome</name>
    <dbReference type="NCBI Taxonomy" id="408172"/>
    <lineage>
        <taxon>unclassified sequences</taxon>
        <taxon>metagenomes</taxon>
        <taxon>ecological metagenomes</taxon>
    </lineage>
</organism>
<proteinExistence type="predicted"/>
<dbReference type="AlphaFoldDB" id="A0A382MZ38"/>